<organism evidence="1 2">
    <name type="scientific">Dichanthelium oligosanthes</name>
    <dbReference type="NCBI Taxonomy" id="888268"/>
    <lineage>
        <taxon>Eukaryota</taxon>
        <taxon>Viridiplantae</taxon>
        <taxon>Streptophyta</taxon>
        <taxon>Embryophyta</taxon>
        <taxon>Tracheophyta</taxon>
        <taxon>Spermatophyta</taxon>
        <taxon>Magnoliopsida</taxon>
        <taxon>Liliopsida</taxon>
        <taxon>Poales</taxon>
        <taxon>Poaceae</taxon>
        <taxon>PACMAD clade</taxon>
        <taxon>Panicoideae</taxon>
        <taxon>Panicodae</taxon>
        <taxon>Paniceae</taxon>
        <taxon>Dichantheliinae</taxon>
        <taxon>Dichanthelium</taxon>
    </lineage>
</organism>
<keyword evidence="2" id="KW-1185">Reference proteome</keyword>
<reference evidence="1 2" key="1">
    <citation type="submission" date="2016-09" db="EMBL/GenBank/DDBJ databases">
        <title>The draft genome of Dichanthelium oligosanthes: A C3 panicoid grass species.</title>
        <authorList>
            <person name="Studer A.J."/>
            <person name="Schnable J.C."/>
            <person name="Brutnell T.P."/>
        </authorList>
    </citation>
    <scope>NUCLEOTIDE SEQUENCE [LARGE SCALE GENOMIC DNA]</scope>
    <source>
        <strain evidence="2">cv. Kellogg 1175</strain>
        <tissue evidence="1">Leaf</tissue>
    </source>
</reference>
<name>A0A1E5VFH2_9POAL</name>
<evidence type="ECO:0000313" key="1">
    <source>
        <dbReference type="EMBL" id="OEL23879.1"/>
    </source>
</evidence>
<dbReference type="AlphaFoldDB" id="A0A1E5VFH2"/>
<dbReference type="EMBL" id="LWDX02041339">
    <property type="protein sequence ID" value="OEL23879.1"/>
    <property type="molecule type" value="Genomic_DNA"/>
</dbReference>
<feature type="non-terminal residue" evidence="1">
    <location>
        <position position="1"/>
    </location>
</feature>
<accession>A0A1E5VFH2</accession>
<gene>
    <name evidence="1" type="ORF">BAE44_0015102</name>
</gene>
<protein>
    <submittedName>
        <fullName evidence="1">Uncharacterized protein</fullName>
    </submittedName>
</protein>
<dbReference type="Proteomes" id="UP000095767">
    <property type="component" value="Unassembled WGS sequence"/>
</dbReference>
<sequence length="49" mass="5063">LCLATSSSTGIMRAAMQGSWQITSTPIPCTLITTSAVGTDPLLLFCICS</sequence>
<comment type="caution">
    <text evidence="1">The sequence shown here is derived from an EMBL/GenBank/DDBJ whole genome shotgun (WGS) entry which is preliminary data.</text>
</comment>
<proteinExistence type="predicted"/>
<evidence type="ECO:0000313" key="2">
    <source>
        <dbReference type="Proteomes" id="UP000095767"/>
    </source>
</evidence>